<keyword evidence="4 16" id="KW-0678">Repressor</keyword>
<comment type="function">
    <text evidence="14 16">Member of the two-component regulatory system NtrB/NtrC, which controls expression of the nitrogen-regulated (ntr) genes in response to nitrogen limitation. Phosphorylated NtrC binds directly to DNA and stimulates the formation of open promoter-sigma54-RNA polymerase complexes.</text>
</comment>
<dbReference type="InterPro" id="IPR027417">
    <property type="entry name" value="P-loop_NTPase"/>
</dbReference>
<dbReference type="CDD" id="cd00009">
    <property type="entry name" value="AAA"/>
    <property type="match status" value="1"/>
</dbReference>
<evidence type="ECO:0000259" key="17">
    <source>
        <dbReference type="PROSITE" id="PS50045"/>
    </source>
</evidence>
<evidence type="ECO:0000256" key="9">
    <source>
        <dbReference type="ARBA" id="ARBA00023015"/>
    </source>
</evidence>
<keyword evidence="12 16" id="KW-0804">Transcription</keyword>
<dbReference type="Proteomes" id="UP000078529">
    <property type="component" value="Unassembled WGS sequence"/>
</dbReference>
<dbReference type="InterPro" id="IPR009057">
    <property type="entry name" value="Homeodomain-like_sf"/>
</dbReference>
<name>A0A147DBF3_9HYPH</name>
<dbReference type="PROSITE" id="PS50045">
    <property type="entry name" value="SIGMA54_INTERACT_4"/>
    <property type="match status" value="1"/>
</dbReference>
<dbReference type="SMART" id="SM00448">
    <property type="entry name" value="REC"/>
    <property type="match status" value="1"/>
</dbReference>
<keyword evidence="20" id="KW-1185">Reference proteome</keyword>
<dbReference type="PRINTS" id="PR01590">
    <property type="entry name" value="HTHFIS"/>
</dbReference>
<dbReference type="SUPFAM" id="SSF46689">
    <property type="entry name" value="Homeodomain-like"/>
    <property type="match status" value="1"/>
</dbReference>
<evidence type="ECO:0000313" key="19">
    <source>
        <dbReference type="EMBL" id="KTR08495.1"/>
    </source>
</evidence>
<dbReference type="SUPFAM" id="SSF52172">
    <property type="entry name" value="CheY-like"/>
    <property type="match status" value="1"/>
</dbReference>
<dbReference type="PANTHER" id="PTHR32071">
    <property type="entry name" value="TRANSCRIPTIONAL REGULATORY PROTEIN"/>
    <property type="match status" value="1"/>
</dbReference>
<evidence type="ECO:0000256" key="8">
    <source>
        <dbReference type="ARBA" id="ARBA00023012"/>
    </source>
</evidence>
<evidence type="ECO:0000256" key="12">
    <source>
        <dbReference type="ARBA" id="ARBA00023163"/>
    </source>
</evidence>
<dbReference type="Pfam" id="PF00072">
    <property type="entry name" value="Response_reg"/>
    <property type="match status" value="1"/>
</dbReference>
<dbReference type="InterPro" id="IPR002197">
    <property type="entry name" value="HTH_Fis"/>
</dbReference>
<evidence type="ECO:0000256" key="11">
    <source>
        <dbReference type="ARBA" id="ARBA00023159"/>
    </source>
</evidence>
<dbReference type="GO" id="GO:0000156">
    <property type="term" value="F:phosphorelay response regulator activity"/>
    <property type="evidence" value="ECO:0007669"/>
    <property type="project" value="UniProtKB-UniRule"/>
</dbReference>
<evidence type="ECO:0000256" key="13">
    <source>
        <dbReference type="ARBA" id="ARBA00023231"/>
    </source>
</evidence>
<dbReference type="InterPro" id="IPR002078">
    <property type="entry name" value="Sigma_54_int"/>
</dbReference>
<dbReference type="GO" id="GO:0005524">
    <property type="term" value="F:ATP binding"/>
    <property type="evidence" value="ECO:0007669"/>
    <property type="project" value="UniProtKB-KW"/>
</dbReference>
<evidence type="ECO:0000256" key="6">
    <source>
        <dbReference type="ARBA" id="ARBA00022741"/>
    </source>
</evidence>
<evidence type="ECO:0000313" key="20">
    <source>
        <dbReference type="Proteomes" id="UP000078529"/>
    </source>
</evidence>
<dbReference type="Gene3D" id="1.10.8.60">
    <property type="match status" value="1"/>
</dbReference>
<dbReference type="EMBL" id="LDQA01000001">
    <property type="protein sequence ID" value="KTR08495.1"/>
    <property type="molecule type" value="Genomic_DNA"/>
</dbReference>
<evidence type="ECO:0000256" key="5">
    <source>
        <dbReference type="ARBA" id="ARBA00022553"/>
    </source>
</evidence>
<keyword evidence="11 16" id="KW-0010">Activator</keyword>
<keyword evidence="5 15" id="KW-0597">Phosphoprotein</keyword>
<evidence type="ECO:0000256" key="1">
    <source>
        <dbReference type="ARBA" id="ARBA00004496"/>
    </source>
</evidence>
<organism evidence="19 20">
    <name type="scientific">Aureimonas ureilytica</name>
    <dbReference type="NCBI Taxonomy" id="401562"/>
    <lineage>
        <taxon>Bacteria</taxon>
        <taxon>Pseudomonadati</taxon>
        <taxon>Pseudomonadota</taxon>
        <taxon>Alphaproteobacteria</taxon>
        <taxon>Hyphomicrobiales</taxon>
        <taxon>Aurantimonadaceae</taxon>
        <taxon>Aureimonas</taxon>
    </lineage>
</organism>
<dbReference type="AlphaFoldDB" id="A0A147DBF3"/>
<dbReference type="PATRIC" id="fig|401562.4.peg.136"/>
<dbReference type="Pfam" id="PF25601">
    <property type="entry name" value="AAA_lid_14"/>
    <property type="match status" value="1"/>
</dbReference>
<evidence type="ECO:0000256" key="10">
    <source>
        <dbReference type="ARBA" id="ARBA00023125"/>
    </source>
</evidence>
<dbReference type="Gene3D" id="3.40.50.2300">
    <property type="match status" value="1"/>
</dbReference>
<keyword evidence="10 16" id="KW-0238">DNA-binding</keyword>
<feature type="domain" description="Response regulatory" evidence="18">
    <location>
        <begin position="5"/>
        <end position="119"/>
    </location>
</feature>
<feature type="modified residue" description="4-aspartylphosphate" evidence="15">
    <location>
        <position position="54"/>
    </location>
</feature>
<dbReference type="Pfam" id="PF00158">
    <property type="entry name" value="Sigma54_activat"/>
    <property type="match status" value="1"/>
</dbReference>
<dbReference type="InterPro" id="IPR025944">
    <property type="entry name" value="Sigma_54_int_dom_CS"/>
</dbReference>
<evidence type="ECO:0000256" key="16">
    <source>
        <dbReference type="RuleBase" id="RU365013"/>
    </source>
</evidence>
<dbReference type="InterPro" id="IPR011006">
    <property type="entry name" value="CheY-like_superfamily"/>
</dbReference>
<dbReference type="GO" id="GO:0005737">
    <property type="term" value="C:cytoplasm"/>
    <property type="evidence" value="ECO:0007669"/>
    <property type="project" value="UniProtKB-SubCell"/>
</dbReference>
<dbReference type="RefSeq" id="WP_058598348.1">
    <property type="nucleotide sequence ID" value="NZ_LDQA01000001.1"/>
</dbReference>
<keyword evidence="6 16" id="KW-0547">Nucleotide-binding</keyword>
<proteinExistence type="predicted"/>
<dbReference type="GO" id="GO:0043565">
    <property type="term" value="F:sequence-specific DNA binding"/>
    <property type="evidence" value="ECO:0007669"/>
    <property type="project" value="InterPro"/>
</dbReference>
<dbReference type="PROSITE" id="PS50110">
    <property type="entry name" value="RESPONSE_REGULATORY"/>
    <property type="match status" value="1"/>
</dbReference>
<keyword evidence="13 16" id="KW-0535">Nitrogen fixation</keyword>
<dbReference type="InterPro" id="IPR025943">
    <property type="entry name" value="Sigma_54_int_dom_ATP-bd_2"/>
</dbReference>
<keyword evidence="7 16" id="KW-0067">ATP-binding</keyword>
<dbReference type="PROSITE" id="PS00688">
    <property type="entry name" value="SIGMA54_INTERACT_3"/>
    <property type="match status" value="1"/>
</dbReference>
<dbReference type="SUPFAM" id="SSF52540">
    <property type="entry name" value="P-loop containing nucleoside triphosphate hydrolases"/>
    <property type="match status" value="1"/>
</dbReference>
<evidence type="ECO:0000259" key="18">
    <source>
        <dbReference type="PROSITE" id="PS50110"/>
    </source>
</evidence>
<reference evidence="19 20" key="1">
    <citation type="journal article" date="2016" name="Front. Microbiol.">
        <title>Genomic Resource of Rice Seed Associated Bacteria.</title>
        <authorList>
            <person name="Midha S."/>
            <person name="Bansal K."/>
            <person name="Sharma S."/>
            <person name="Kumar N."/>
            <person name="Patil P.P."/>
            <person name="Chaudhry V."/>
            <person name="Patil P.B."/>
        </authorList>
    </citation>
    <scope>NUCLEOTIDE SEQUENCE [LARGE SCALE GENOMIC DNA]</scope>
    <source>
        <strain evidence="19 20">NS365</strain>
    </source>
</reference>
<evidence type="ECO:0000256" key="4">
    <source>
        <dbReference type="ARBA" id="ARBA00022491"/>
    </source>
</evidence>
<evidence type="ECO:0000256" key="2">
    <source>
        <dbReference type="ARBA" id="ARBA00019059"/>
    </source>
</evidence>
<keyword evidence="9 16" id="KW-0805">Transcription regulation</keyword>
<dbReference type="PROSITE" id="PS00676">
    <property type="entry name" value="SIGMA54_INTERACT_2"/>
    <property type="match status" value="1"/>
</dbReference>
<protein>
    <recommendedName>
        <fullName evidence="2 16">DNA-binding transcriptional regulator NtrC</fullName>
    </recommendedName>
    <alternativeName>
        <fullName evidence="16">Nitrogen regulation protein NR(I)</fullName>
    </alternativeName>
</protein>
<accession>A0A147DBF3</accession>
<feature type="domain" description="Sigma-54 factor interaction" evidence="17">
    <location>
        <begin position="140"/>
        <end position="368"/>
    </location>
</feature>
<evidence type="ECO:0000256" key="15">
    <source>
        <dbReference type="PROSITE-ProRule" id="PRU00169"/>
    </source>
</evidence>
<comment type="caution">
    <text evidence="19">The sequence shown here is derived from an EMBL/GenBank/DDBJ whole genome shotgun (WGS) entry which is preliminary data.</text>
</comment>
<evidence type="ECO:0000256" key="3">
    <source>
        <dbReference type="ARBA" id="ARBA00022490"/>
    </source>
</evidence>
<keyword evidence="3 16" id="KW-0963">Cytoplasm</keyword>
<dbReference type="NCBIfam" id="TIGR01818">
    <property type="entry name" value="ntrC"/>
    <property type="match status" value="1"/>
</dbReference>
<dbReference type="InterPro" id="IPR003593">
    <property type="entry name" value="AAA+_ATPase"/>
</dbReference>
<keyword evidence="8 16" id="KW-0902">Two-component regulatory system</keyword>
<comment type="subcellular location">
    <subcellularLocation>
        <location evidence="1 16">Cytoplasm</location>
    </subcellularLocation>
</comment>
<dbReference type="Pfam" id="PF02954">
    <property type="entry name" value="HTH_8"/>
    <property type="match status" value="1"/>
</dbReference>
<dbReference type="FunFam" id="3.40.50.300:FF:000006">
    <property type="entry name" value="DNA-binding transcriptional regulator NtrC"/>
    <property type="match status" value="1"/>
</dbReference>
<dbReference type="PANTHER" id="PTHR32071:SF95">
    <property type="entry name" value="DNA-BINDING TRANSCRIPTIONAL REGULATOR NTRC"/>
    <property type="match status" value="1"/>
</dbReference>
<dbReference type="InterPro" id="IPR058031">
    <property type="entry name" value="AAA_lid_NorR"/>
</dbReference>
<evidence type="ECO:0000256" key="14">
    <source>
        <dbReference type="ARBA" id="ARBA00043886"/>
    </source>
</evidence>
<sequence>MATSQILVADDDAAIRTVISQALMRAGFEVRVTSNIATLWRWVSAGDGDLVITDVLMPDGSVFDALPKMKNTRPDLPVIVMSAQNTFMTAIKASEKGAYDYIPKPFDLTELISIVRRALAEPKNPARMANPDDNGETIPLVGRSPAMQEIYRALARMMQTDLTVTITGESGTGKELVARALHDYGRRRKGPFVAINMAAIPRDLIESELFGHEKGAFTGAQTRTSGRFEQAEGGTLFLDEIGDMPMEAQTRLLRVLQQGEYTVVGGRTPIATDVRIVAATNKDLRQLIQRGLFREDLFYRLNVVPLRLPPLRERIEDLSDLANHFFAMVQKEGLARKTLTSGALDVMRRYSWPGNVRELENLVRRLCALYPQDEITAELIEHELSNDHAKSLGGDADASKPIDLSASVEKYLADYFSSYGNDLPPPGLHGRILREVEYPLIAAALAATRGNQVKAADLLGVNRNTLRKKIRDLDISIVRSIR</sequence>
<dbReference type="InterPro" id="IPR001789">
    <property type="entry name" value="Sig_transdc_resp-reg_receiver"/>
</dbReference>
<gene>
    <name evidence="16" type="primary">ntrC</name>
    <name evidence="19" type="ORF">NS365_00690</name>
</gene>
<dbReference type="GO" id="GO:0006355">
    <property type="term" value="P:regulation of DNA-templated transcription"/>
    <property type="evidence" value="ECO:0007669"/>
    <property type="project" value="InterPro"/>
</dbReference>
<dbReference type="Gene3D" id="3.40.50.300">
    <property type="entry name" value="P-loop containing nucleotide triphosphate hydrolases"/>
    <property type="match status" value="1"/>
</dbReference>
<dbReference type="InterPro" id="IPR010114">
    <property type="entry name" value="Transcript_reg_NtrC"/>
</dbReference>
<dbReference type="Gene3D" id="1.10.10.60">
    <property type="entry name" value="Homeodomain-like"/>
    <property type="match status" value="1"/>
</dbReference>
<dbReference type="GO" id="GO:0006808">
    <property type="term" value="P:regulation of nitrogen utilization"/>
    <property type="evidence" value="ECO:0007669"/>
    <property type="project" value="UniProtKB-UniRule"/>
</dbReference>
<dbReference type="SMART" id="SM00382">
    <property type="entry name" value="AAA"/>
    <property type="match status" value="1"/>
</dbReference>
<evidence type="ECO:0000256" key="7">
    <source>
        <dbReference type="ARBA" id="ARBA00022840"/>
    </source>
</evidence>